<dbReference type="SUPFAM" id="SSF53335">
    <property type="entry name" value="S-adenosyl-L-methionine-dependent methyltransferases"/>
    <property type="match status" value="1"/>
</dbReference>
<name>A0A1Y2DHC2_9PEZI</name>
<dbReference type="Proteomes" id="UP000193689">
    <property type="component" value="Unassembled WGS sequence"/>
</dbReference>
<evidence type="ECO:0000313" key="1">
    <source>
        <dbReference type="EMBL" id="ORY58504.1"/>
    </source>
</evidence>
<evidence type="ECO:0000313" key="2">
    <source>
        <dbReference type="Proteomes" id="UP000193689"/>
    </source>
</evidence>
<dbReference type="RefSeq" id="XP_040711421.1">
    <property type="nucleotide sequence ID" value="XM_040861155.1"/>
</dbReference>
<dbReference type="InParanoid" id="A0A1Y2DHC2"/>
<comment type="caution">
    <text evidence="1">The sequence shown here is derived from an EMBL/GenBank/DDBJ whole genome shotgun (WGS) entry which is preliminary data.</text>
</comment>
<dbReference type="OrthoDB" id="329835at2759"/>
<dbReference type="Gene3D" id="3.40.50.150">
    <property type="entry name" value="Vaccinia Virus protein VP39"/>
    <property type="match status" value="1"/>
</dbReference>
<reference evidence="1 2" key="1">
    <citation type="submission" date="2016-07" db="EMBL/GenBank/DDBJ databases">
        <title>Pervasive Adenine N6-methylation of Active Genes in Fungi.</title>
        <authorList>
            <consortium name="DOE Joint Genome Institute"/>
            <person name="Mondo S.J."/>
            <person name="Dannebaum R.O."/>
            <person name="Kuo R.C."/>
            <person name="Labutti K."/>
            <person name="Haridas S."/>
            <person name="Kuo A."/>
            <person name="Salamov A."/>
            <person name="Ahrendt S.R."/>
            <person name="Lipzen A."/>
            <person name="Sullivan W."/>
            <person name="Andreopoulos W.B."/>
            <person name="Clum A."/>
            <person name="Lindquist E."/>
            <person name="Daum C."/>
            <person name="Ramamoorthy G.K."/>
            <person name="Gryganskyi A."/>
            <person name="Culley D."/>
            <person name="Magnuson J.K."/>
            <person name="James T.Y."/>
            <person name="O'Malley M.A."/>
            <person name="Stajich J.E."/>
            <person name="Spatafora J.W."/>
            <person name="Visel A."/>
            <person name="Grigoriev I.V."/>
        </authorList>
    </citation>
    <scope>NUCLEOTIDE SEQUENCE [LARGE SCALE GENOMIC DNA]</scope>
    <source>
        <strain evidence="1 2">CBS 129021</strain>
    </source>
</reference>
<gene>
    <name evidence="1" type="ORF">BCR38DRAFT_447500</name>
</gene>
<dbReference type="EMBL" id="MCFJ01000016">
    <property type="protein sequence ID" value="ORY58504.1"/>
    <property type="molecule type" value="Genomic_DNA"/>
</dbReference>
<accession>A0A1Y2DHC2</accession>
<proteinExistence type="predicted"/>
<keyword evidence="2" id="KW-1185">Reference proteome</keyword>
<dbReference type="GeneID" id="63777367"/>
<dbReference type="AlphaFoldDB" id="A0A1Y2DHC2"/>
<dbReference type="STRING" id="1141098.A0A1Y2DHC2"/>
<protein>
    <submittedName>
        <fullName evidence="1">Uncharacterized protein</fullName>
    </submittedName>
</protein>
<organism evidence="1 2">
    <name type="scientific">Pseudomassariella vexata</name>
    <dbReference type="NCBI Taxonomy" id="1141098"/>
    <lineage>
        <taxon>Eukaryota</taxon>
        <taxon>Fungi</taxon>
        <taxon>Dikarya</taxon>
        <taxon>Ascomycota</taxon>
        <taxon>Pezizomycotina</taxon>
        <taxon>Sordariomycetes</taxon>
        <taxon>Xylariomycetidae</taxon>
        <taxon>Amphisphaeriales</taxon>
        <taxon>Pseudomassariaceae</taxon>
        <taxon>Pseudomassariella</taxon>
    </lineage>
</organism>
<sequence length="59" mass="6538">MNVLHVSIDVKATLSNIRRLLKPGGYLLVGELVFTDLIFNDMTVRTLPGRWIGAETGQP</sequence>
<dbReference type="InterPro" id="IPR029063">
    <property type="entry name" value="SAM-dependent_MTases_sf"/>
</dbReference>